<feature type="region of interest" description="Disordered" evidence="1">
    <location>
        <begin position="359"/>
        <end position="447"/>
    </location>
</feature>
<dbReference type="Proteomes" id="UP000053240">
    <property type="component" value="Unassembled WGS sequence"/>
</dbReference>
<sequence>TSTPKQDDKPSGNWWDTWLSSAKTKSAEVYSMVKKDLDEIGTAVKCEASHVFSSTSNALGKTFKVCADTWCCVAGRLTYYVKNLIQLKANGGSTLDIVSSAWLRNLPDSDELCSLSPFDMLAVKKETRLKMSIDFDRFGDSYTQLLNVEILRKCFEKMESDQVNIVLNPEPDDEDDTEVILSSGDTTMLSTYKKELEALQRVDATYIVPVDSAEFEAWRESTENDTPGLILPHTAVKRLEANPILKEQYVKLVPDAVSFNEFWERYLFRVALLQDRLAAASRKQPVESVTADPVLANLPLQTPIQQSPKKVLSGLEETYEKEEEIVQWEEEEFPHDVELTEEQQILLLEEYEKEITQKKINRRSSSKDLINNNADKPQTLKDELNNTIEKKNKNGRSPKRQAKSDECGNNLVEDYFGDKEVKDDASANSDESWEKEFEMDEPLGQKA</sequence>
<dbReference type="AlphaFoldDB" id="A0A194QQC0"/>
<feature type="compositionally biased region" description="Polar residues" evidence="1">
    <location>
        <begin position="367"/>
        <end position="376"/>
    </location>
</feature>
<dbReference type="Gene3D" id="3.40.50.10190">
    <property type="entry name" value="BRCT domain"/>
    <property type="match status" value="1"/>
</dbReference>
<keyword evidence="4" id="KW-1185">Reference proteome</keyword>
<dbReference type="InterPro" id="IPR036420">
    <property type="entry name" value="BRCT_dom_sf"/>
</dbReference>
<dbReference type="Pfam" id="PF11411">
    <property type="entry name" value="DNA_ligase_IV"/>
    <property type="match status" value="1"/>
</dbReference>
<dbReference type="InterPro" id="IPR021536">
    <property type="entry name" value="DNA_ligase_IV_dom"/>
</dbReference>
<dbReference type="InterPro" id="IPR035925">
    <property type="entry name" value="BSD_dom_sf"/>
</dbReference>
<evidence type="ECO:0000313" key="4">
    <source>
        <dbReference type="Proteomes" id="UP000053240"/>
    </source>
</evidence>
<organism evidence="3 4">
    <name type="scientific">Papilio machaon</name>
    <name type="common">Old World swallowtail butterfly</name>
    <dbReference type="NCBI Taxonomy" id="76193"/>
    <lineage>
        <taxon>Eukaryota</taxon>
        <taxon>Metazoa</taxon>
        <taxon>Ecdysozoa</taxon>
        <taxon>Arthropoda</taxon>
        <taxon>Hexapoda</taxon>
        <taxon>Insecta</taxon>
        <taxon>Pterygota</taxon>
        <taxon>Neoptera</taxon>
        <taxon>Endopterygota</taxon>
        <taxon>Lepidoptera</taxon>
        <taxon>Glossata</taxon>
        <taxon>Ditrysia</taxon>
        <taxon>Papilionoidea</taxon>
        <taxon>Papilionidae</taxon>
        <taxon>Papilioninae</taxon>
        <taxon>Papilio</taxon>
    </lineage>
</organism>
<dbReference type="InterPro" id="IPR005607">
    <property type="entry name" value="BSD_dom"/>
</dbReference>
<dbReference type="PANTHER" id="PTHR16019:SF5">
    <property type="entry name" value="BSD DOMAIN-CONTAINING PROTEIN 1"/>
    <property type="match status" value="1"/>
</dbReference>
<protein>
    <submittedName>
        <fullName evidence="3">BSD domain-containing protein 1</fullName>
    </submittedName>
</protein>
<feature type="non-terminal residue" evidence="3">
    <location>
        <position position="1"/>
    </location>
</feature>
<evidence type="ECO:0000313" key="3">
    <source>
        <dbReference type="EMBL" id="KPJ07702.1"/>
    </source>
</evidence>
<evidence type="ECO:0000256" key="1">
    <source>
        <dbReference type="SAM" id="MobiDB-lite"/>
    </source>
</evidence>
<dbReference type="Gene3D" id="1.10.3970.10">
    <property type="entry name" value="BSD domain"/>
    <property type="match status" value="1"/>
</dbReference>
<gene>
    <name evidence="3" type="ORF">RR48_11258</name>
</gene>
<dbReference type="Pfam" id="PF03909">
    <property type="entry name" value="BSD"/>
    <property type="match status" value="1"/>
</dbReference>
<feature type="compositionally biased region" description="Acidic residues" evidence="1">
    <location>
        <begin position="431"/>
        <end position="441"/>
    </location>
</feature>
<dbReference type="EMBL" id="KQ461181">
    <property type="protein sequence ID" value="KPJ07702.1"/>
    <property type="molecule type" value="Genomic_DNA"/>
</dbReference>
<name>A0A194QQC0_PAPMA</name>
<reference evidence="3 4" key="1">
    <citation type="journal article" date="2015" name="Nat. Commun.">
        <title>Outbred genome sequencing and CRISPR/Cas9 gene editing in butterflies.</title>
        <authorList>
            <person name="Li X."/>
            <person name="Fan D."/>
            <person name="Zhang W."/>
            <person name="Liu G."/>
            <person name="Zhang L."/>
            <person name="Zhao L."/>
            <person name="Fang X."/>
            <person name="Chen L."/>
            <person name="Dong Y."/>
            <person name="Chen Y."/>
            <person name="Ding Y."/>
            <person name="Zhao R."/>
            <person name="Feng M."/>
            <person name="Zhu Y."/>
            <person name="Feng Y."/>
            <person name="Jiang X."/>
            <person name="Zhu D."/>
            <person name="Xiang H."/>
            <person name="Feng X."/>
            <person name="Li S."/>
            <person name="Wang J."/>
            <person name="Zhang G."/>
            <person name="Kronforst M.R."/>
            <person name="Wang W."/>
        </authorList>
    </citation>
    <scope>NUCLEOTIDE SEQUENCE [LARGE SCALE GENOMIC DNA]</scope>
    <source>
        <strain evidence="3">Ya'a_city_454_Pm</strain>
        <tissue evidence="3">Whole body</tissue>
    </source>
</reference>
<dbReference type="InterPro" id="IPR051494">
    <property type="entry name" value="BSD_domain-containing"/>
</dbReference>
<evidence type="ECO:0000259" key="2">
    <source>
        <dbReference type="PROSITE" id="PS50858"/>
    </source>
</evidence>
<dbReference type="GO" id="GO:0003910">
    <property type="term" value="F:DNA ligase (ATP) activity"/>
    <property type="evidence" value="ECO:0007669"/>
    <property type="project" value="InterPro"/>
</dbReference>
<feature type="compositionally biased region" description="Basic and acidic residues" evidence="1">
    <location>
        <begin position="378"/>
        <end position="392"/>
    </location>
</feature>
<dbReference type="InParanoid" id="A0A194QQC0"/>
<dbReference type="SUPFAM" id="SSF140383">
    <property type="entry name" value="BSD domain-like"/>
    <property type="match status" value="1"/>
</dbReference>
<feature type="domain" description="BSD" evidence="2">
    <location>
        <begin position="239"/>
        <end position="274"/>
    </location>
</feature>
<dbReference type="STRING" id="76193.A0A194QQC0"/>
<proteinExistence type="predicted"/>
<dbReference type="PANTHER" id="PTHR16019">
    <property type="entry name" value="SYNAPSE-ASSOCIATED PROTEIN"/>
    <property type="match status" value="1"/>
</dbReference>
<dbReference type="GO" id="GO:0005737">
    <property type="term" value="C:cytoplasm"/>
    <property type="evidence" value="ECO:0007669"/>
    <property type="project" value="TreeGrafter"/>
</dbReference>
<dbReference type="PROSITE" id="PS50858">
    <property type="entry name" value="BSD"/>
    <property type="match status" value="1"/>
</dbReference>
<feature type="compositionally biased region" description="Basic and acidic residues" evidence="1">
    <location>
        <begin position="416"/>
        <end position="425"/>
    </location>
</feature>
<accession>A0A194QQC0</accession>